<sequence length="204" mass="22356">MGAPKVDKGLETSLIVQNSSLHPQNSPVSELASVHLGPALQKKLSRLEDDLNYWDISANWLGLLLTLKLKIAFSGDGVRNSNVITYSLFSAVQLIGISVAGLEPEFQPIVNYLLPHIISCKQDDNDMYLQVEDTATAELLLHTLIDETYWIAVLISSDILLVLDVCKRVCKSFSSCLIYGFIAASRYHKPAGSVPSPTRGISLN</sequence>
<evidence type="ECO:0000313" key="1">
    <source>
        <dbReference type="EMBL" id="WMV10981.1"/>
    </source>
</evidence>
<dbReference type="PANTHER" id="PTHR35833:SF1">
    <property type="entry name" value="GALACTOSE-BINDING DOMAIN-CONTAINING PROTEIN"/>
    <property type="match status" value="1"/>
</dbReference>
<evidence type="ECO:0000313" key="2">
    <source>
        <dbReference type="Proteomes" id="UP001234989"/>
    </source>
</evidence>
<organism evidence="1 2">
    <name type="scientific">Solanum verrucosum</name>
    <dbReference type="NCBI Taxonomy" id="315347"/>
    <lineage>
        <taxon>Eukaryota</taxon>
        <taxon>Viridiplantae</taxon>
        <taxon>Streptophyta</taxon>
        <taxon>Embryophyta</taxon>
        <taxon>Tracheophyta</taxon>
        <taxon>Spermatophyta</taxon>
        <taxon>Magnoliopsida</taxon>
        <taxon>eudicotyledons</taxon>
        <taxon>Gunneridae</taxon>
        <taxon>Pentapetalae</taxon>
        <taxon>asterids</taxon>
        <taxon>lamiids</taxon>
        <taxon>Solanales</taxon>
        <taxon>Solanaceae</taxon>
        <taxon>Solanoideae</taxon>
        <taxon>Solaneae</taxon>
        <taxon>Solanum</taxon>
    </lineage>
</organism>
<reference evidence="1" key="1">
    <citation type="submission" date="2023-08" db="EMBL/GenBank/DDBJ databases">
        <title>A de novo genome assembly of Solanum verrucosum Schlechtendal, a Mexican diploid species geographically isolated from the other diploid A-genome species in potato relatives.</title>
        <authorList>
            <person name="Hosaka K."/>
        </authorList>
    </citation>
    <scope>NUCLEOTIDE SEQUENCE</scope>
    <source>
        <tissue evidence="1">Young leaves</tissue>
    </source>
</reference>
<protein>
    <submittedName>
        <fullName evidence="1">Uncharacterized protein</fullName>
    </submittedName>
</protein>
<gene>
    <name evidence="1" type="ORF">MTR67_004366</name>
</gene>
<dbReference type="AlphaFoldDB" id="A0AAF0PUI0"/>
<dbReference type="EMBL" id="CP133612">
    <property type="protein sequence ID" value="WMV10981.1"/>
    <property type="molecule type" value="Genomic_DNA"/>
</dbReference>
<dbReference type="Proteomes" id="UP001234989">
    <property type="component" value="Chromosome 1"/>
</dbReference>
<accession>A0AAF0PUI0</accession>
<keyword evidence="2" id="KW-1185">Reference proteome</keyword>
<dbReference type="PANTHER" id="PTHR35833">
    <property type="entry name" value="GALACTOSE-BINDING DOMAIN-LIKE, ARMADILLO-TYPE FOLD PROTEIN-RELATED"/>
    <property type="match status" value="1"/>
</dbReference>
<proteinExistence type="predicted"/>
<name>A0AAF0PUI0_SOLVR</name>